<feature type="non-terminal residue" evidence="3">
    <location>
        <position position="1"/>
    </location>
</feature>
<gene>
    <name evidence="3" type="ORF">MHI_LOCUS180922</name>
</gene>
<accession>A0A6V7GWJ6</accession>
<comment type="caution">
    <text evidence="3">The sequence shown here is derived from an EMBL/GenBank/DDBJ whole genome shotgun (WGS) entry which is preliminary data.</text>
</comment>
<dbReference type="SUPFAM" id="SSF57625">
    <property type="entry name" value="Invertebrate chitin-binding proteins"/>
    <property type="match status" value="1"/>
</dbReference>
<feature type="compositionally biased region" description="Pro residues" evidence="1">
    <location>
        <begin position="95"/>
        <end position="104"/>
    </location>
</feature>
<dbReference type="Pfam" id="PF01607">
    <property type="entry name" value="CBM_14"/>
    <property type="match status" value="1"/>
</dbReference>
<evidence type="ECO:0000313" key="4">
    <source>
        <dbReference type="Proteomes" id="UP000752696"/>
    </source>
</evidence>
<proteinExistence type="predicted"/>
<keyword evidence="4" id="KW-1185">Reference proteome</keyword>
<protein>
    <recommendedName>
        <fullName evidence="2">Chitin-binding type-2 domain-containing protein</fullName>
    </recommendedName>
</protein>
<evidence type="ECO:0000259" key="2">
    <source>
        <dbReference type="PROSITE" id="PS50940"/>
    </source>
</evidence>
<dbReference type="SMART" id="SM00494">
    <property type="entry name" value="ChtBD2"/>
    <property type="match status" value="1"/>
</dbReference>
<dbReference type="InterPro" id="IPR002557">
    <property type="entry name" value="Chitin-bd_dom"/>
</dbReference>
<organism evidence="3 4">
    <name type="scientific">Heterotrigona itama</name>
    <dbReference type="NCBI Taxonomy" id="395501"/>
    <lineage>
        <taxon>Eukaryota</taxon>
        <taxon>Metazoa</taxon>
        <taxon>Ecdysozoa</taxon>
        <taxon>Arthropoda</taxon>
        <taxon>Hexapoda</taxon>
        <taxon>Insecta</taxon>
        <taxon>Pterygota</taxon>
        <taxon>Neoptera</taxon>
        <taxon>Endopterygota</taxon>
        <taxon>Hymenoptera</taxon>
        <taxon>Apocrita</taxon>
        <taxon>Aculeata</taxon>
        <taxon>Apoidea</taxon>
        <taxon>Anthophila</taxon>
        <taxon>Apidae</taxon>
        <taxon>Heterotrigona</taxon>
    </lineage>
</organism>
<dbReference type="InterPro" id="IPR036508">
    <property type="entry name" value="Chitin-bd_dom_sf"/>
</dbReference>
<dbReference type="OrthoDB" id="6020543at2759"/>
<evidence type="ECO:0000256" key="1">
    <source>
        <dbReference type="SAM" id="MobiDB-lite"/>
    </source>
</evidence>
<dbReference type="EMBL" id="CAJDYZ010003550">
    <property type="protein sequence ID" value="CAD1470219.1"/>
    <property type="molecule type" value="Genomic_DNA"/>
</dbReference>
<dbReference type="Gene3D" id="2.170.140.10">
    <property type="entry name" value="Chitin binding domain"/>
    <property type="match status" value="1"/>
</dbReference>
<sequence>TFVAILATVAFAIATPPQCLNLNGEDIALFSNPDDYTTFYYCDEGIPWLMKCTEGLEYNPELRICDYPRKDADSKHHHSKPPPPPSSSAPGSSNRPPPPPPPPS</sequence>
<name>A0A6V7GWJ6_9HYME</name>
<dbReference type="GO" id="GO:0008061">
    <property type="term" value="F:chitin binding"/>
    <property type="evidence" value="ECO:0007669"/>
    <property type="project" value="InterPro"/>
</dbReference>
<dbReference type="Proteomes" id="UP000752696">
    <property type="component" value="Unassembled WGS sequence"/>
</dbReference>
<evidence type="ECO:0000313" key="3">
    <source>
        <dbReference type="EMBL" id="CAD1470219.1"/>
    </source>
</evidence>
<dbReference type="AlphaFoldDB" id="A0A6V7GWJ6"/>
<feature type="domain" description="Chitin-binding type-2" evidence="2">
    <location>
        <begin position="16"/>
        <end position="76"/>
    </location>
</feature>
<dbReference type="GO" id="GO:0005576">
    <property type="term" value="C:extracellular region"/>
    <property type="evidence" value="ECO:0007669"/>
    <property type="project" value="InterPro"/>
</dbReference>
<dbReference type="PROSITE" id="PS50940">
    <property type="entry name" value="CHIT_BIND_II"/>
    <property type="match status" value="1"/>
</dbReference>
<reference evidence="3" key="1">
    <citation type="submission" date="2020-07" db="EMBL/GenBank/DDBJ databases">
        <authorList>
            <person name="Nazaruddin N."/>
        </authorList>
    </citation>
    <scope>NUCLEOTIDE SEQUENCE</scope>
</reference>
<feature type="non-terminal residue" evidence="3">
    <location>
        <position position="104"/>
    </location>
</feature>
<feature type="region of interest" description="Disordered" evidence="1">
    <location>
        <begin position="69"/>
        <end position="104"/>
    </location>
</feature>